<dbReference type="InterPro" id="IPR002401">
    <property type="entry name" value="Cyt_P450_E_grp-I"/>
</dbReference>
<dbReference type="InterPro" id="IPR050121">
    <property type="entry name" value="Cytochrome_P450_monoxygenase"/>
</dbReference>
<dbReference type="InterPro" id="IPR001128">
    <property type="entry name" value="Cyt_P450"/>
</dbReference>
<dbReference type="EMBL" id="MU865452">
    <property type="protein sequence ID" value="KAK4222827.1"/>
    <property type="molecule type" value="Genomic_DNA"/>
</dbReference>
<keyword evidence="4 8" id="KW-0479">Metal-binding</keyword>
<reference evidence="9" key="1">
    <citation type="journal article" date="2023" name="Mol. Phylogenet. Evol.">
        <title>Genome-scale phylogeny and comparative genomics of the fungal order Sordariales.</title>
        <authorList>
            <person name="Hensen N."/>
            <person name="Bonometti L."/>
            <person name="Westerberg I."/>
            <person name="Brannstrom I.O."/>
            <person name="Guillou S."/>
            <person name="Cros-Aarteil S."/>
            <person name="Calhoun S."/>
            <person name="Haridas S."/>
            <person name="Kuo A."/>
            <person name="Mondo S."/>
            <person name="Pangilinan J."/>
            <person name="Riley R."/>
            <person name="LaButti K."/>
            <person name="Andreopoulos B."/>
            <person name="Lipzen A."/>
            <person name="Chen C."/>
            <person name="Yan M."/>
            <person name="Daum C."/>
            <person name="Ng V."/>
            <person name="Clum A."/>
            <person name="Steindorff A."/>
            <person name="Ohm R.A."/>
            <person name="Martin F."/>
            <person name="Silar P."/>
            <person name="Natvig D.O."/>
            <person name="Lalanne C."/>
            <person name="Gautier V."/>
            <person name="Ament-Velasquez S.L."/>
            <person name="Kruys A."/>
            <person name="Hutchinson M.I."/>
            <person name="Powell A.J."/>
            <person name="Barry K."/>
            <person name="Miller A.N."/>
            <person name="Grigoriev I.V."/>
            <person name="Debuchy R."/>
            <person name="Gladieux P."/>
            <person name="Hiltunen Thoren M."/>
            <person name="Johannesson H."/>
        </authorList>
    </citation>
    <scope>NUCLEOTIDE SEQUENCE</scope>
    <source>
        <strain evidence="9">CBS 990.96</strain>
    </source>
</reference>
<evidence type="ECO:0000313" key="10">
    <source>
        <dbReference type="Proteomes" id="UP001301958"/>
    </source>
</evidence>
<feature type="binding site" description="axial binding residue" evidence="8">
    <location>
        <position position="451"/>
    </location>
    <ligand>
        <name>heme</name>
        <dbReference type="ChEBI" id="CHEBI:30413"/>
    </ligand>
    <ligandPart>
        <name>Fe</name>
        <dbReference type="ChEBI" id="CHEBI:18248"/>
    </ligandPart>
</feature>
<evidence type="ECO:0000256" key="6">
    <source>
        <dbReference type="ARBA" id="ARBA00023004"/>
    </source>
</evidence>
<dbReference type="SUPFAM" id="SSF48264">
    <property type="entry name" value="Cytochrome P450"/>
    <property type="match status" value="1"/>
</dbReference>
<evidence type="ECO:0000256" key="1">
    <source>
        <dbReference type="ARBA" id="ARBA00001971"/>
    </source>
</evidence>
<dbReference type="Gene3D" id="1.10.630.10">
    <property type="entry name" value="Cytochrome P450"/>
    <property type="match status" value="1"/>
</dbReference>
<dbReference type="PRINTS" id="PR00463">
    <property type="entry name" value="EP450I"/>
</dbReference>
<protein>
    <submittedName>
        <fullName evidence="9">Cytochrome P450</fullName>
    </submittedName>
</protein>
<evidence type="ECO:0000256" key="7">
    <source>
        <dbReference type="ARBA" id="ARBA00023033"/>
    </source>
</evidence>
<gene>
    <name evidence="9" type="ORF">QBC38DRAFT_488955</name>
</gene>
<keyword evidence="10" id="KW-1185">Reference proteome</keyword>
<evidence type="ECO:0000256" key="5">
    <source>
        <dbReference type="ARBA" id="ARBA00023002"/>
    </source>
</evidence>
<dbReference type="CDD" id="cd11060">
    <property type="entry name" value="CYP57A1-like"/>
    <property type="match status" value="1"/>
</dbReference>
<proteinExistence type="inferred from homology"/>
<dbReference type="AlphaFoldDB" id="A0AAN6YTG6"/>
<comment type="caution">
    <text evidence="9">The sequence shown here is derived from an EMBL/GenBank/DDBJ whole genome shotgun (WGS) entry which is preliminary data.</text>
</comment>
<comment type="cofactor">
    <cofactor evidence="1 8">
        <name>heme</name>
        <dbReference type="ChEBI" id="CHEBI:30413"/>
    </cofactor>
</comment>
<evidence type="ECO:0000256" key="3">
    <source>
        <dbReference type="ARBA" id="ARBA00022617"/>
    </source>
</evidence>
<dbReference type="PANTHER" id="PTHR24305:SF77">
    <property type="entry name" value="CYTOCHROME P450 MONOOXYGENASE"/>
    <property type="match status" value="1"/>
</dbReference>
<accession>A0AAN6YTG6</accession>
<organism evidence="9 10">
    <name type="scientific">Podospora fimiseda</name>
    <dbReference type="NCBI Taxonomy" id="252190"/>
    <lineage>
        <taxon>Eukaryota</taxon>
        <taxon>Fungi</taxon>
        <taxon>Dikarya</taxon>
        <taxon>Ascomycota</taxon>
        <taxon>Pezizomycotina</taxon>
        <taxon>Sordariomycetes</taxon>
        <taxon>Sordariomycetidae</taxon>
        <taxon>Sordariales</taxon>
        <taxon>Podosporaceae</taxon>
        <taxon>Podospora</taxon>
    </lineage>
</organism>
<dbReference type="Pfam" id="PF00067">
    <property type="entry name" value="p450"/>
    <property type="match status" value="1"/>
</dbReference>
<evidence type="ECO:0000256" key="2">
    <source>
        <dbReference type="ARBA" id="ARBA00010617"/>
    </source>
</evidence>
<dbReference type="Proteomes" id="UP001301958">
    <property type="component" value="Unassembled WGS sequence"/>
</dbReference>
<dbReference type="PANTHER" id="PTHR24305">
    <property type="entry name" value="CYTOCHROME P450"/>
    <property type="match status" value="1"/>
</dbReference>
<dbReference type="InterPro" id="IPR036396">
    <property type="entry name" value="Cyt_P450_sf"/>
</dbReference>
<dbReference type="GO" id="GO:0020037">
    <property type="term" value="F:heme binding"/>
    <property type="evidence" value="ECO:0007669"/>
    <property type="project" value="InterPro"/>
</dbReference>
<dbReference type="GO" id="GO:0016705">
    <property type="term" value="F:oxidoreductase activity, acting on paired donors, with incorporation or reduction of molecular oxygen"/>
    <property type="evidence" value="ECO:0007669"/>
    <property type="project" value="InterPro"/>
</dbReference>
<dbReference type="GO" id="GO:0004497">
    <property type="term" value="F:monooxygenase activity"/>
    <property type="evidence" value="ECO:0007669"/>
    <property type="project" value="UniProtKB-KW"/>
</dbReference>
<sequence length="507" mass="57290">MAVLIPLVAATGLFVLWYVLSSIKAWYRLRHIPGPFFARFSYLWSAYNLVWSSDARGRLRKLQKKYGTIVRVGPNQIITSDPEMIRSVNSARSKYPRDEWCKGSRFHPEYDNVFTMINIDEHDRFKAKTASGYSGREHGASLEPTIDVEVAKFINLIRRKFVSTPDKLCVVDISEIIRYVTMDIITGLAYGKSFGHLDEGVDIFNWIGHTGAHLIKSISLFMELPLLRRIVFSPLGLKLIGAKETDESGPGKIMGVAQKLINERFQPDAKPRNDMIGAFVRNGMTQQEIEGEAMLQLFAGSDTTTNVLSVTMVHLVSTPHAYLRLKREISDAMANGTVTLSREGVIPNEQASKLPYLRAVLNEGLRVSCPANFGHYKNVPKGSGGETFHGFFLPEGTAVGNNYVAVFWDKEIFGQDADAFRPERFSDVDEETRSRRAKVLDIVFGGGRWMCSGKMIAAIEMNKVLFELVRAFDIQMFEPQFGWDEFHYIGPKFERMMVRITEAEKAK</sequence>
<name>A0AAN6YTG6_9PEZI</name>
<reference evidence="9" key="2">
    <citation type="submission" date="2023-05" db="EMBL/GenBank/DDBJ databases">
        <authorList>
            <consortium name="Lawrence Berkeley National Laboratory"/>
            <person name="Steindorff A."/>
            <person name="Hensen N."/>
            <person name="Bonometti L."/>
            <person name="Westerberg I."/>
            <person name="Brannstrom I.O."/>
            <person name="Guillou S."/>
            <person name="Cros-Aarteil S."/>
            <person name="Calhoun S."/>
            <person name="Haridas S."/>
            <person name="Kuo A."/>
            <person name="Mondo S."/>
            <person name="Pangilinan J."/>
            <person name="Riley R."/>
            <person name="Labutti K."/>
            <person name="Andreopoulos B."/>
            <person name="Lipzen A."/>
            <person name="Chen C."/>
            <person name="Yanf M."/>
            <person name="Daum C."/>
            <person name="Ng V."/>
            <person name="Clum A."/>
            <person name="Ohm R."/>
            <person name="Martin F."/>
            <person name="Silar P."/>
            <person name="Natvig D."/>
            <person name="Lalanne C."/>
            <person name="Gautier V."/>
            <person name="Ament-Velasquez S.L."/>
            <person name="Kruys A."/>
            <person name="Hutchinson M.I."/>
            <person name="Powell A.J."/>
            <person name="Barry K."/>
            <person name="Miller A.N."/>
            <person name="Grigoriev I.V."/>
            <person name="Debuchy R."/>
            <person name="Gladieux P."/>
            <person name="Thoren M.H."/>
            <person name="Johannesson H."/>
        </authorList>
    </citation>
    <scope>NUCLEOTIDE SEQUENCE</scope>
    <source>
        <strain evidence="9">CBS 990.96</strain>
    </source>
</reference>
<evidence type="ECO:0000313" key="9">
    <source>
        <dbReference type="EMBL" id="KAK4222827.1"/>
    </source>
</evidence>
<keyword evidence="6 8" id="KW-0408">Iron</keyword>
<keyword evidence="7" id="KW-0503">Monooxygenase</keyword>
<evidence type="ECO:0000256" key="4">
    <source>
        <dbReference type="ARBA" id="ARBA00022723"/>
    </source>
</evidence>
<keyword evidence="3 8" id="KW-0349">Heme</keyword>
<dbReference type="GO" id="GO:0005506">
    <property type="term" value="F:iron ion binding"/>
    <property type="evidence" value="ECO:0007669"/>
    <property type="project" value="InterPro"/>
</dbReference>
<keyword evidence="5" id="KW-0560">Oxidoreductase</keyword>
<comment type="similarity">
    <text evidence="2">Belongs to the cytochrome P450 family.</text>
</comment>
<evidence type="ECO:0000256" key="8">
    <source>
        <dbReference type="PIRSR" id="PIRSR602401-1"/>
    </source>
</evidence>
<dbReference type="PRINTS" id="PR00385">
    <property type="entry name" value="P450"/>
</dbReference>